<dbReference type="EMBL" id="CP068027">
    <property type="protein sequence ID" value="QQQ58155.1"/>
    <property type="molecule type" value="Genomic_DNA"/>
</dbReference>
<reference evidence="1" key="1">
    <citation type="submission" date="2021-01" db="EMBL/GenBank/DDBJ databases">
        <title>Molecular characteristics of IMP-4-producing CRE.</title>
        <authorList>
            <person name="Qin S."/>
            <person name="Liu W."/>
            <person name="Dong H."/>
        </authorList>
    </citation>
    <scope>NUCLEOTIDE SEQUENCE</scope>
    <source>
        <strain evidence="1">CF-15-288</strain>
        <plasmid evidence="1">pIMP-CF-15-288</plasmid>
    </source>
</reference>
<gene>
    <name evidence="1" type="ORF">JJQ52_00015</name>
</gene>
<geneLocation type="plasmid" evidence="1">
    <name>pIMP-CF-15-288</name>
</geneLocation>
<accession>A0A7T8YYH1</accession>
<protein>
    <submittedName>
        <fullName evidence="1">Uncharacterized protein</fullName>
    </submittedName>
</protein>
<name>A0A7T8YYH1_CITFR</name>
<dbReference type="AlphaFoldDB" id="A0A7T8YYH1"/>
<organism evidence="1">
    <name type="scientific">Citrobacter freundii</name>
    <dbReference type="NCBI Taxonomy" id="546"/>
    <lineage>
        <taxon>Bacteria</taxon>
        <taxon>Pseudomonadati</taxon>
        <taxon>Pseudomonadota</taxon>
        <taxon>Gammaproteobacteria</taxon>
        <taxon>Enterobacterales</taxon>
        <taxon>Enterobacteriaceae</taxon>
        <taxon>Citrobacter</taxon>
        <taxon>Citrobacter freundii complex</taxon>
    </lineage>
</organism>
<evidence type="ECO:0000313" key="1">
    <source>
        <dbReference type="EMBL" id="QQQ58155.1"/>
    </source>
</evidence>
<proteinExistence type="predicted"/>
<sequence length="87" mass="10144">MEEDGRLHAPVLRENFIERVFALHELNTLRAGGLTRRALPDFHKAAINCSFWRTIRRATATGLRSLRLPHEWEDLDAFSSWRTAKSR</sequence>
<keyword evidence="1" id="KW-0614">Plasmid</keyword>